<evidence type="ECO:0008006" key="4">
    <source>
        <dbReference type="Google" id="ProtNLM"/>
    </source>
</evidence>
<evidence type="ECO:0000313" key="2">
    <source>
        <dbReference type="EMBL" id="GFQ79936.1"/>
    </source>
</evidence>
<dbReference type="Proteomes" id="UP000887116">
    <property type="component" value="Unassembled WGS sequence"/>
</dbReference>
<accession>A0A8X6KPZ4</accession>
<sequence length="87" mass="9659">MAYKDYSAKSTSDIWQPFLRCKNGPTAKCSLTDCHKILKISAGSTKGLHTHLFSMHKIKVVIPSTSTQENSLELEVPPKKKANNITN</sequence>
<dbReference type="EMBL" id="BMAO01012245">
    <property type="protein sequence ID" value="GFQ79936.1"/>
    <property type="molecule type" value="Genomic_DNA"/>
</dbReference>
<organism evidence="2 3">
    <name type="scientific">Trichonephila clavata</name>
    <name type="common">Joro spider</name>
    <name type="synonym">Nephila clavata</name>
    <dbReference type="NCBI Taxonomy" id="2740835"/>
    <lineage>
        <taxon>Eukaryota</taxon>
        <taxon>Metazoa</taxon>
        <taxon>Ecdysozoa</taxon>
        <taxon>Arthropoda</taxon>
        <taxon>Chelicerata</taxon>
        <taxon>Arachnida</taxon>
        <taxon>Araneae</taxon>
        <taxon>Araneomorphae</taxon>
        <taxon>Entelegynae</taxon>
        <taxon>Araneoidea</taxon>
        <taxon>Nephilidae</taxon>
        <taxon>Trichonephila</taxon>
    </lineage>
</organism>
<proteinExistence type="predicted"/>
<keyword evidence="3" id="KW-1185">Reference proteome</keyword>
<name>A0A8X6KPZ4_TRICU</name>
<dbReference type="OrthoDB" id="7881929at2759"/>
<dbReference type="AlphaFoldDB" id="A0A8X6KPZ4"/>
<evidence type="ECO:0000256" key="1">
    <source>
        <dbReference type="SAM" id="MobiDB-lite"/>
    </source>
</evidence>
<protein>
    <recommendedName>
        <fullName evidence="4">BED-type domain-containing protein</fullName>
    </recommendedName>
</protein>
<reference evidence="2" key="1">
    <citation type="submission" date="2020-07" db="EMBL/GenBank/DDBJ databases">
        <title>Multicomponent nature underlies the extraordinary mechanical properties of spider dragline silk.</title>
        <authorList>
            <person name="Kono N."/>
            <person name="Nakamura H."/>
            <person name="Mori M."/>
            <person name="Yoshida Y."/>
            <person name="Ohtoshi R."/>
            <person name="Malay A.D."/>
            <person name="Moran D.A.P."/>
            <person name="Tomita M."/>
            <person name="Numata K."/>
            <person name="Arakawa K."/>
        </authorList>
    </citation>
    <scope>NUCLEOTIDE SEQUENCE</scope>
</reference>
<dbReference type="SMART" id="SM00614">
    <property type="entry name" value="ZnF_BED"/>
    <property type="match status" value="1"/>
</dbReference>
<evidence type="ECO:0000313" key="3">
    <source>
        <dbReference type="Proteomes" id="UP000887116"/>
    </source>
</evidence>
<feature type="region of interest" description="Disordered" evidence="1">
    <location>
        <begin position="66"/>
        <end position="87"/>
    </location>
</feature>
<gene>
    <name evidence="2" type="ORF">TNCT_628651</name>
</gene>
<comment type="caution">
    <text evidence="2">The sequence shown here is derived from an EMBL/GenBank/DDBJ whole genome shotgun (WGS) entry which is preliminary data.</text>
</comment>